<dbReference type="InterPro" id="IPR029052">
    <property type="entry name" value="Metallo-depent_PP-like"/>
</dbReference>
<dbReference type="EMBL" id="MJAT01000001">
    <property type="protein sequence ID" value="OEH86936.1"/>
    <property type="molecule type" value="Genomic_DNA"/>
</dbReference>
<feature type="transmembrane region" description="Helical" evidence="2">
    <location>
        <begin position="9"/>
        <end position="29"/>
    </location>
</feature>
<dbReference type="PANTHER" id="PTHR33393:SF12">
    <property type="entry name" value="CAPSULE BIOSYNTHESIS PROTEIN CAPA"/>
    <property type="match status" value="1"/>
</dbReference>
<keyword evidence="2" id="KW-1133">Transmembrane helix</keyword>
<evidence type="ECO:0000259" key="3">
    <source>
        <dbReference type="SMART" id="SM00854"/>
    </source>
</evidence>
<keyword evidence="2" id="KW-0812">Transmembrane</keyword>
<dbReference type="RefSeq" id="WP_069700814.1">
    <property type="nucleotide sequence ID" value="NZ_MJAT01000001.1"/>
</dbReference>
<evidence type="ECO:0000313" key="4">
    <source>
        <dbReference type="EMBL" id="OEH86936.1"/>
    </source>
</evidence>
<protein>
    <recommendedName>
        <fullName evidence="3">Capsule synthesis protein CapA domain-containing protein</fullName>
    </recommendedName>
</protein>
<dbReference type="OrthoDB" id="9810906at2"/>
<evidence type="ECO:0000256" key="1">
    <source>
        <dbReference type="ARBA" id="ARBA00005662"/>
    </source>
</evidence>
<evidence type="ECO:0000313" key="5">
    <source>
        <dbReference type="Proteomes" id="UP000095255"/>
    </source>
</evidence>
<comment type="caution">
    <text evidence="4">The sequence shown here is derived from an EMBL/GenBank/DDBJ whole genome shotgun (WGS) entry which is preliminary data.</text>
</comment>
<keyword evidence="2" id="KW-0472">Membrane</keyword>
<organism evidence="4 5">
    <name type="scientific">Desulfuribacillus stibiiarsenatis</name>
    <dbReference type="NCBI Taxonomy" id="1390249"/>
    <lineage>
        <taxon>Bacteria</taxon>
        <taxon>Bacillati</taxon>
        <taxon>Bacillota</taxon>
        <taxon>Desulfuribacillia</taxon>
        <taxon>Desulfuribacillales</taxon>
        <taxon>Desulfuribacillaceae</taxon>
        <taxon>Desulfuribacillus</taxon>
    </lineage>
</organism>
<dbReference type="SMART" id="SM00854">
    <property type="entry name" value="PGA_cap"/>
    <property type="match status" value="1"/>
</dbReference>
<evidence type="ECO:0000256" key="2">
    <source>
        <dbReference type="SAM" id="Phobius"/>
    </source>
</evidence>
<comment type="similarity">
    <text evidence="1">Belongs to the CapA family.</text>
</comment>
<dbReference type="PANTHER" id="PTHR33393">
    <property type="entry name" value="POLYGLUTAMINE SYNTHESIS ACCESSORY PROTEIN RV0574C-RELATED"/>
    <property type="match status" value="1"/>
</dbReference>
<dbReference type="AlphaFoldDB" id="A0A1E5L9X4"/>
<dbReference type="CDD" id="cd07381">
    <property type="entry name" value="MPP_CapA"/>
    <property type="match status" value="1"/>
</dbReference>
<proteinExistence type="inferred from homology"/>
<name>A0A1E5L9X4_9FIRM</name>
<dbReference type="STRING" id="1390249.BHU72_01360"/>
<dbReference type="Pfam" id="PF09587">
    <property type="entry name" value="PGA_cap"/>
    <property type="match status" value="1"/>
</dbReference>
<dbReference type="Gene3D" id="3.60.21.10">
    <property type="match status" value="1"/>
</dbReference>
<feature type="domain" description="Capsule synthesis protein CapA" evidence="3">
    <location>
        <begin position="72"/>
        <end position="317"/>
    </location>
</feature>
<reference evidence="4 5" key="1">
    <citation type="submission" date="2016-09" db="EMBL/GenBank/DDBJ databases">
        <title>Desulfuribacillus arsenicus sp. nov., an obligately anaerobic, dissimilatory arsenic- and antimonate-reducing bacterium isolated from anoxic sediments.</title>
        <authorList>
            <person name="Abin C.A."/>
            <person name="Hollibaugh J.T."/>
        </authorList>
    </citation>
    <scope>NUCLEOTIDE SEQUENCE [LARGE SCALE GENOMIC DNA]</scope>
    <source>
        <strain evidence="4 5">MLFW-2</strain>
    </source>
</reference>
<gene>
    <name evidence="4" type="ORF">BHU72_01360</name>
</gene>
<keyword evidence="5" id="KW-1185">Reference proteome</keyword>
<dbReference type="SUPFAM" id="SSF56300">
    <property type="entry name" value="Metallo-dependent phosphatases"/>
    <property type="match status" value="1"/>
</dbReference>
<accession>A0A1E5L9X4</accession>
<dbReference type="InterPro" id="IPR019079">
    <property type="entry name" value="Capsule_synth_CapA"/>
</dbReference>
<sequence length="414" mass="46625">MFMKAIKSLIIFACIAMTGIMLYLGNQIWNQNVQQKEQERSLVRIENNIKDQLSSNAEQPVPPKKPQPKSLTIAAVGDIMVHMEQIQGAQTTVDGQKAYDFNPALAQISPFLKKADFIMGNLETTIAGVENRGYSGYPEFNAPESLLFALKKAGFDYVSTANNHSLDRREKGVIKTIENLEKAGLLFSGTARSQEERDLHAIVERNGIKLALLSYTYGTNGIPIPTGKDYLVNLIDKEKMKSDITSVRDAVDFVIVSIHFGHEYHRKPNAQQIEISNFLVEQGVDVVLGSHPHVIQPATWIDNSFVIYSMGNFVSAQRGDYKDNGVVVYLNLHIDEDGNRAITNAKFLPTYVSKYTHQGKSNYRVLAAEKSIQDFEDKVDPLLREFDYQKLKQAYKDTTEHLQQESFPVMQISQ</sequence>
<dbReference type="InterPro" id="IPR052169">
    <property type="entry name" value="CW_Biosynth-Accessory"/>
</dbReference>
<dbReference type="Proteomes" id="UP000095255">
    <property type="component" value="Unassembled WGS sequence"/>
</dbReference>